<reference evidence="1" key="2">
    <citation type="journal article" date="2015" name="Data Brief">
        <title>Shoot transcriptome of the giant reed, Arundo donax.</title>
        <authorList>
            <person name="Barrero R.A."/>
            <person name="Guerrero F.D."/>
            <person name="Moolhuijzen P."/>
            <person name="Goolsby J.A."/>
            <person name="Tidwell J."/>
            <person name="Bellgard S.E."/>
            <person name="Bellgard M.I."/>
        </authorList>
    </citation>
    <scope>NUCLEOTIDE SEQUENCE</scope>
    <source>
        <tissue evidence="1">Shoot tissue taken approximately 20 cm above the soil surface</tissue>
    </source>
</reference>
<organism evidence="1">
    <name type="scientific">Arundo donax</name>
    <name type="common">Giant reed</name>
    <name type="synonym">Donax arundinaceus</name>
    <dbReference type="NCBI Taxonomy" id="35708"/>
    <lineage>
        <taxon>Eukaryota</taxon>
        <taxon>Viridiplantae</taxon>
        <taxon>Streptophyta</taxon>
        <taxon>Embryophyta</taxon>
        <taxon>Tracheophyta</taxon>
        <taxon>Spermatophyta</taxon>
        <taxon>Magnoliopsida</taxon>
        <taxon>Liliopsida</taxon>
        <taxon>Poales</taxon>
        <taxon>Poaceae</taxon>
        <taxon>PACMAD clade</taxon>
        <taxon>Arundinoideae</taxon>
        <taxon>Arundineae</taxon>
        <taxon>Arundo</taxon>
    </lineage>
</organism>
<name>A0A0A9CMV0_ARUDO</name>
<proteinExistence type="predicted"/>
<accession>A0A0A9CMV0</accession>
<protein>
    <submittedName>
        <fullName evidence="1">Uncharacterized protein</fullName>
    </submittedName>
</protein>
<sequence length="12" mass="1394">MTIPSCTYLAFF</sequence>
<reference evidence="1" key="1">
    <citation type="submission" date="2014-09" db="EMBL/GenBank/DDBJ databases">
        <authorList>
            <person name="Magalhaes I.L.F."/>
            <person name="Oliveira U."/>
            <person name="Santos F.R."/>
            <person name="Vidigal T.H.D.A."/>
            <person name="Brescovit A.D."/>
            <person name="Santos A.J."/>
        </authorList>
    </citation>
    <scope>NUCLEOTIDE SEQUENCE</scope>
    <source>
        <tissue evidence="1">Shoot tissue taken approximately 20 cm above the soil surface</tissue>
    </source>
</reference>
<evidence type="ECO:0000313" key="1">
    <source>
        <dbReference type="EMBL" id="JAD72852.1"/>
    </source>
</evidence>
<dbReference type="EMBL" id="GBRH01225043">
    <property type="protein sequence ID" value="JAD72852.1"/>
    <property type="molecule type" value="Transcribed_RNA"/>
</dbReference>